<reference evidence="2" key="1">
    <citation type="journal article" date="2011" name="PLoS ONE">
        <title>Genome of a low-salinity ammonia-oxidizing archaeon determined by single-cell and metagenomic analysis.</title>
        <authorList>
            <person name="Blainey P.C."/>
            <person name="Mosier A.C."/>
            <person name="Potanina A."/>
            <person name="Francis C.A."/>
            <person name="Quake S.R."/>
        </authorList>
    </citation>
    <scope>NUCLEOTIDE SEQUENCE [LARGE SCALE GENOMIC DNA]</scope>
    <source>
        <strain evidence="2">SFB1</strain>
    </source>
</reference>
<comment type="caution">
    <text evidence="2">The sequence shown here is derived from an EMBL/GenBank/DDBJ whole genome shotgun (WGS) entry which is preliminary data.</text>
</comment>
<accession>F3KNB6</accession>
<feature type="transmembrane region" description="Helical" evidence="1">
    <location>
        <begin position="6"/>
        <end position="26"/>
    </location>
</feature>
<name>F3KNB6_9ARCH</name>
<gene>
    <name evidence="2" type="ORF">Nlim_1897</name>
</gene>
<proteinExistence type="predicted"/>
<dbReference type="EMBL" id="AEGP01000066">
    <property type="protein sequence ID" value="EGG41091.1"/>
    <property type="molecule type" value="Genomic_DNA"/>
</dbReference>
<keyword evidence="1" id="KW-1133">Transmembrane helix</keyword>
<keyword evidence="1" id="KW-0812">Transmembrane</keyword>
<protein>
    <submittedName>
        <fullName evidence="2">Uncharacterized protein</fullName>
    </submittedName>
</protein>
<evidence type="ECO:0000256" key="1">
    <source>
        <dbReference type="SAM" id="Phobius"/>
    </source>
</evidence>
<dbReference type="AlphaFoldDB" id="F3KNB6"/>
<evidence type="ECO:0000313" key="2">
    <source>
        <dbReference type="EMBL" id="EGG41091.1"/>
    </source>
</evidence>
<dbReference type="Proteomes" id="UP000004348">
    <property type="component" value="Chromosome"/>
</dbReference>
<organism evidence="2">
    <name type="scientific">Candidatus Nitrosarchaeum limnium SFB1</name>
    <dbReference type="NCBI Taxonomy" id="886738"/>
    <lineage>
        <taxon>Archaea</taxon>
        <taxon>Nitrososphaerota</taxon>
        <taxon>Nitrososphaeria</taxon>
        <taxon>Nitrosopumilales</taxon>
        <taxon>Nitrosopumilaceae</taxon>
        <taxon>Nitrosarchaeum</taxon>
    </lineage>
</organism>
<keyword evidence="1" id="KW-0472">Membrane</keyword>
<dbReference type="HOGENOM" id="CLU_3263625_0_0_2"/>
<sequence>MLRKVPTIGVIVYFGSICAIYTFLLLSKSTRSVFTKDYKIK</sequence>